<feature type="compositionally biased region" description="Low complexity" evidence="6">
    <location>
        <begin position="155"/>
        <end position="167"/>
    </location>
</feature>
<evidence type="ECO:0000256" key="3">
    <source>
        <dbReference type="ARBA" id="ARBA00022553"/>
    </source>
</evidence>
<evidence type="ECO:0000313" key="8">
    <source>
        <dbReference type="EMBL" id="KAK9822972.1"/>
    </source>
</evidence>
<feature type="coiled-coil region" evidence="5">
    <location>
        <begin position="1185"/>
        <end position="1219"/>
    </location>
</feature>
<dbReference type="EMBL" id="JALJOS010000029">
    <property type="protein sequence ID" value="KAK9822972.1"/>
    <property type="molecule type" value="Genomic_DNA"/>
</dbReference>
<dbReference type="InterPro" id="IPR025223">
    <property type="entry name" value="S1-like_RNA-bd_dom"/>
</dbReference>
<dbReference type="GO" id="GO:0005737">
    <property type="term" value="C:cytoplasm"/>
    <property type="evidence" value="ECO:0007669"/>
    <property type="project" value="UniProtKB-SubCell"/>
</dbReference>
<dbReference type="Proteomes" id="UP001438707">
    <property type="component" value="Unassembled WGS sequence"/>
</dbReference>
<evidence type="ECO:0000256" key="1">
    <source>
        <dbReference type="ARBA" id="ARBA00004496"/>
    </source>
</evidence>
<keyword evidence="9" id="KW-1185">Reference proteome</keyword>
<evidence type="ECO:0000256" key="2">
    <source>
        <dbReference type="ARBA" id="ARBA00022490"/>
    </source>
</evidence>
<dbReference type="InterPro" id="IPR025224">
    <property type="entry name" value="CCAR1/CCAR2"/>
</dbReference>
<keyword evidence="4 5" id="KW-0175">Coiled coil</keyword>
<keyword evidence="3" id="KW-0597">Phosphoprotein</keyword>
<protein>
    <recommendedName>
        <fullName evidence="7">G-patch domain-containing protein</fullName>
    </recommendedName>
</protein>
<evidence type="ECO:0000256" key="6">
    <source>
        <dbReference type="SAM" id="MobiDB-lite"/>
    </source>
</evidence>
<dbReference type="PROSITE" id="PS50174">
    <property type="entry name" value="G_PATCH"/>
    <property type="match status" value="1"/>
</dbReference>
<evidence type="ECO:0000259" key="7">
    <source>
        <dbReference type="PROSITE" id="PS50174"/>
    </source>
</evidence>
<comment type="subcellular location">
    <subcellularLocation>
        <location evidence="1">Cytoplasm</location>
    </subcellularLocation>
</comment>
<name>A0AAW1QNG6_9CHLO</name>
<feature type="compositionally biased region" description="Basic and acidic residues" evidence="6">
    <location>
        <begin position="559"/>
        <end position="568"/>
    </location>
</feature>
<dbReference type="InterPro" id="IPR045353">
    <property type="entry name" value="LAIKA"/>
</dbReference>
<feature type="compositionally biased region" description="Low complexity" evidence="6">
    <location>
        <begin position="479"/>
        <end position="491"/>
    </location>
</feature>
<dbReference type="Pfam" id="PF14443">
    <property type="entry name" value="DBC1"/>
    <property type="match status" value="1"/>
</dbReference>
<feature type="compositionally biased region" description="Low complexity" evidence="6">
    <location>
        <begin position="16"/>
        <end position="34"/>
    </location>
</feature>
<feature type="region of interest" description="Disordered" evidence="6">
    <location>
        <begin position="950"/>
        <end position="1032"/>
    </location>
</feature>
<evidence type="ECO:0000256" key="4">
    <source>
        <dbReference type="ARBA" id="ARBA00023054"/>
    </source>
</evidence>
<feature type="region of interest" description="Disordered" evidence="6">
    <location>
        <begin position="559"/>
        <end position="590"/>
    </location>
</feature>
<feature type="compositionally biased region" description="Low complexity" evidence="6">
    <location>
        <begin position="1113"/>
        <end position="1125"/>
    </location>
</feature>
<dbReference type="AlphaFoldDB" id="A0AAW1QNG6"/>
<dbReference type="GO" id="GO:0005634">
    <property type="term" value="C:nucleus"/>
    <property type="evidence" value="ECO:0007669"/>
    <property type="project" value="TreeGrafter"/>
</dbReference>
<dbReference type="InterPro" id="IPR025954">
    <property type="entry name" value="DBC1/CARP1_inactive_NUDIX"/>
</dbReference>
<dbReference type="PANTHER" id="PTHR14304">
    <property type="entry name" value="CELL DIVISION CYCLE AND APOPTOSIS REGULATOR PROTEIN"/>
    <property type="match status" value="1"/>
</dbReference>
<accession>A0AAW1QNG6</accession>
<reference evidence="8 9" key="1">
    <citation type="journal article" date="2024" name="Nat. Commun.">
        <title>Phylogenomics reveals the evolutionary origins of lichenization in chlorophyte algae.</title>
        <authorList>
            <person name="Puginier C."/>
            <person name="Libourel C."/>
            <person name="Otte J."/>
            <person name="Skaloud P."/>
            <person name="Haon M."/>
            <person name="Grisel S."/>
            <person name="Petersen M."/>
            <person name="Berrin J.G."/>
            <person name="Delaux P.M."/>
            <person name="Dal Grande F."/>
            <person name="Keller J."/>
        </authorList>
    </citation>
    <scope>NUCLEOTIDE SEQUENCE [LARGE SCALE GENOMIC DNA]</scope>
    <source>
        <strain evidence="8 9">SAG 2145</strain>
    </source>
</reference>
<feature type="compositionally biased region" description="Basic and acidic residues" evidence="6">
    <location>
        <begin position="952"/>
        <end position="981"/>
    </location>
</feature>
<dbReference type="InterPro" id="IPR036361">
    <property type="entry name" value="SAP_dom_sf"/>
</dbReference>
<feature type="region of interest" description="Disordered" evidence="6">
    <location>
        <begin position="854"/>
        <end position="883"/>
    </location>
</feature>
<dbReference type="InterPro" id="IPR000467">
    <property type="entry name" value="G_patch_dom"/>
</dbReference>
<dbReference type="GO" id="GO:0003676">
    <property type="term" value="F:nucleic acid binding"/>
    <property type="evidence" value="ECO:0007669"/>
    <property type="project" value="InterPro"/>
</dbReference>
<sequence>MYGDQQPQAAPWESIPQHQQPEQTQPWQQQQPQQSAYDPFGAQQSTQQQVPGYEYGGAQQQPHGEYPGQEGQMQQPPGQQEHWQGQWDSFQQGPPDMQQQQPSQEHQHYYAQQLQQQVEQPSMDAPWQQQQQQAAPPWGQQQPMSYGGPGLMDMQQQPPQQQQQQQAQQDVKTFIGSVTQIIPPNYGIVDDDTFYLDAVVSGRIPQMGDQVSCEAVPNLDGGQYQWRCLRVEVTTNTPSGPAPFRLAPRGAPMAAAYARPAAPAAPQSSQPAGTHRPIGAAMRLQRPAGGGLSTGGRILPQNPIGQRTSSLGPQQPPPPAGKAPASAALVYTSVAPPASSYNADAALAAAANALEENRAEPVIAPADIVRKASQVFGGSAPISLDEQGRKRSEAALRNLQTYADSGGVGLKMLSKMGFGAAGSGLGRNEQGIAAPVQAEKKVQGVGLGFEPKPPPGRGGRRPPPRRDRSPVRYRRRSRSISSCSPSSSRSPSPERPRYRCEPPRFPPAELLRSIPALSKRYRNLYIPADACRVEALWPHSLPAQPLPLTHPLSFDISKAESDKVKKQEDEDMSAASSPQPPLPPSSLSEAEITSGRRYKACVVAVSGIHPAVLNNPDPKLFQHPLGKLQFLVGRKGKNEVGLLGGAWDPQDGGHPDQDPAALIATAKRCFKETTGVDLSQCSSWTKFAQMTYMQPGPEKHSPGFEETTVIYLVDAWKVATQDAAVGDAIAKAKAAVSAEERAQHELAAAEDSLTEAEQEVKEMGSRSAPEEAKPEDAIQADKLTIAQLQEELGKRNLATQWNPLKGKKVLVERLQEFLDARKEERTAALVGHQALQDMRGAVEAAQKRVAAARGTLKAAQDTSRKAASAAEDPPAQDAINVKVASQEGVDRKSRFEVLGMSLRGLLDYTEDDTAAATFEASMFGELFLEMLQARFGRAILRTLPSISQQIAEGKDAEAAQAKSRDRADSSKDDLKGGKGLEKTSSAGMANGTSEKDSKRVSTRSQTKKRAADLPVEPAAGKRARSMPTEGVASDQDSFLLACRFFDRDGAGWLEAEDLEEIAYMVSNNVSRRRVQGLVDSVTKRGKLSYLDFASIPVPPAEPTFIKREALDPTASTLPPLPSSSDGGIEASADGPQTKPARQKHAEGFVSEDGSVVFQGRKINILELQAELANHGSTRQESDESMELMRKQLLEQQSQVQRLQDEKQEAVRQLVEGTADLELMQARDKTLVNQANKGLESMKGIESSAESLGSQLGELRAVLDKLLATSAKQ</sequence>
<feature type="region of interest" description="Disordered" evidence="6">
    <location>
        <begin position="1"/>
        <end position="167"/>
    </location>
</feature>
<feature type="compositionally biased region" description="Basic and acidic residues" evidence="6">
    <location>
        <begin position="492"/>
        <end position="502"/>
    </location>
</feature>
<dbReference type="Gene3D" id="1.10.720.30">
    <property type="entry name" value="SAP domain"/>
    <property type="match status" value="1"/>
</dbReference>
<evidence type="ECO:0000313" key="9">
    <source>
        <dbReference type="Proteomes" id="UP001438707"/>
    </source>
</evidence>
<feature type="compositionally biased region" description="Low complexity" evidence="6">
    <location>
        <begin position="64"/>
        <end position="143"/>
    </location>
</feature>
<feature type="region of interest" description="Disordered" evidence="6">
    <location>
        <begin position="285"/>
        <end position="324"/>
    </location>
</feature>
<dbReference type="GO" id="GO:0006355">
    <property type="term" value="P:regulation of DNA-templated transcription"/>
    <property type="evidence" value="ECO:0007669"/>
    <property type="project" value="InterPro"/>
</dbReference>
<evidence type="ECO:0000256" key="5">
    <source>
        <dbReference type="SAM" id="Coils"/>
    </source>
</evidence>
<dbReference type="SMART" id="SM00443">
    <property type="entry name" value="G_patch"/>
    <property type="match status" value="1"/>
</dbReference>
<feature type="coiled-coil region" evidence="5">
    <location>
        <begin position="739"/>
        <end position="766"/>
    </location>
</feature>
<dbReference type="Pfam" id="PF19256">
    <property type="entry name" value="LAIKA"/>
    <property type="match status" value="1"/>
</dbReference>
<feature type="domain" description="G-patch" evidence="7">
    <location>
        <begin position="405"/>
        <end position="452"/>
    </location>
</feature>
<gene>
    <name evidence="8" type="ORF">WJX74_010173</name>
</gene>
<feature type="region of interest" description="Disordered" evidence="6">
    <location>
        <begin position="444"/>
        <end position="505"/>
    </location>
</feature>
<comment type="caution">
    <text evidence="8">The sequence shown here is derived from an EMBL/GenBank/DDBJ whole genome shotgun (WGS) entry which is preliminary data.</text>
</comment>
<dbReference type="SMART" id="SM01122">
    <property type="entry name" value="DBC1"/>
    <property type="match status" value="1"/>
</dbReference>
<dbReference type="Pfam" id="PF14444">
    <property type="entry name" value="S1-like"/>
    <property type="match status" value="1"/>
</dbReference>
<feature type="compositionally biased region" description="Polar residues" evidence="6">
    <location>
        <begin position="982"/>
        <end position="992"/>
    </location>
</feature>
<organism evidence="8 9">
    <name type="scientific">Apatococcus lobatus</name>
    <dbReference type="NCBI Taxonomy" id="904363"/>
    <lineage>
        <taxon>Eukaryota</taxon>
        <taxon>Viridiplantae</taxon>
        <taxon>Chlorophyta</taxon>
        <taxon>core chlorophytes</taxon>
        <taxon>Trebouxiophyceae</taxon>
        <taxon>Chlorellales</taxon>
        <taxon>Chlorellaceae</taxon>
        <taxon>Apatococcus</taxon>
    </lineage>
</organism>
<feature type="region of interest" description="Disordered" evidence="6">
    <location>
        <begin position="1113"/>
        <end position="1143"/>
    </location>
</feature>
<keyword evidence="2" id="KW-0963">Cytoplasm</keyword>
<dbReference type="Pfam" id="PF01585">
    <property type="entry name" value="G-patch"/>
    <property type="match status" value="1"/>
</dbReference>
<dbReference type="PANTHER" id="PTHR14304:SF11">
    <property type="entry name" value="SAP DOMAIN-CONTAINING PROTEIN"/>
    <property type="match status" value="1"/>
</dbReference>
<proteinExistence type="predicted"/>